<organism evidence="1 2">
    <name type="scientific">Paenibacillus larvae subsp. larvae</name>
    <dbReference type="NCBI Taxonomy" id="147375"/>
    <lineage>
        <taxon>Bacteria</taxon>
        <taxon>Bacillati</taxon>
        <taxon>Bacillota</taxon>
        <taxon>Bacilli</taxon>
        <taxon>Bacillales</taxon>
        <taxon>Paenibacillaceae</taxon>
        <taxon>Paenibacillus</taxon>
    </lineage>
</organism>
<protein>
    <submittedName>
        <fullName evidence="1">Uncharacterized protein</fullName>
    </submittedName>
</protein>
<name>A0A2L1TYX5_9BACL</name>
<gene>
    <name evidence="1" type="ORF">ERICIII_01702</name>
</gene>
<dbReference type="Proteomes" id="UP000239833">
    <property type="component" value="Chromosome"/>
</dbReference>
<accession>A0A2L1TYX5</accession>
<sequence>MVKIKLSYFLKTYNLHDSVVESLTFNEVEEKLSIELELCQWKQSFYQDREPEMRLGILTFSGVTLFQIKPSSFSINSNEILDANLLSADSKSESIKIVLDGDEDVIIILIQAKGVEWEEI</sequence>
<dbReference type="EMBL" id="CP019655">
    <property type="protein sequence ID" value="AVF25880.1"/>
    <property type="molecule type" value="Genomic_DNA"/>
</dbReference>
<proteinExistence type="predicted"/>
<evidence type="ECO:0000313" key="1">
    <source>
        <dbReference type="EMBL" id="AVF25880.1"/>
    </source>
</evidence>
<evidence type="ECO:0000313" key="2">
    <source>
        <dbReference type="Proteomes" id="UP000239833"/>
    </source>
</evidence>
<dbReference type="AlphaFoldDB" id="A0A2L1TYX5"/>
<reference evidence="2" key="1">
    <citation type="submission" date="2017-02" db="EMBL/GenBank/DDBJ databases">
        <title>Delineation of Paenibacillus larvae strains originating from foulbrood outbreaks.</title>
        <authorList>
            <person name="Beims H."/>
            <person name="Bunk B."/>
            <person name="Sproeer C."/>
            <person name="Mohr K.I."/>
            <person name="Pradella S."/>
            <person name="Guenther G."/>
            <person name="Rohde M."/>
            <person name="von der Ohe W."/>
            <person name="Steinert M."/>
        </authorList>
    </citation>
    <scope>NUCLEOTIDE SEQUENCE [LARGE SCALE GENOMIC DNA]</scope>
    <source>
        <strain evidence="2">Eric_III</strain>
    </source>
</reference>